<gene>
    <name evidence="1" type="ORF">L3Q82_019113</name>
</gene>
<name>A0ACB8VJ98_9TELE</name>
<proteinExistence type="predicted"/>
<sequence>MASSIYSNFKFSYASLIVLQVNAEFTRITTKPLVSTFMFQLDHYTDPLLKAFRKKGGTAGLKITGIKAAMGKLSMFLPMYILATSENDTDAIPC</sequence>
<keyword evidence="2" id="KW-1185">Reference proteome</keyword>
<protein>
    <submittedName>
        <fullName evidence="1">Uncharacterized protein</fullName>
    </submittedName>
</protein>
<evidence type="ECO:0000313" key="1">
    <source>
        <dbReference type="EMBL" id="KAI3354608.1"/>
    </source>
</evidence>
<comment type="caution">
    <text evidence="1">The sequence shown here is derived from an EMBL/GenBank/DDBJ whole genome shotgun (WGS) entry which is preliminary data.</text>
</comment>
<organism evidence="1 2">
    <name type="scientific">Scortum barcoo</name>
    <name type="common">barcoo grunter</name>
    <dbReference type="NCBI Taxonomy" id="214431"/>
    <lineage>
        <taxon>Eukaryota</taxon>
        <taxon>Metazoa</taxon>
        <taxon>Chordata</taxon>
        <taxon>Craniata</taxon>
        <taxon>Vertebrata</taxon>
        <taxon>Euteleostomi</taxon>
        <taxon>Actinopterygii</taxon>
        <taxon>Neopterygii</taxon>
        <taxon>Teleostei</taxon>
        <taxon>Neoteleostei</taxon>
        <taxon>Acanthomorphata</taxon>
        <taxon>Eupercaria</taxon>
        <taxon>Centrarchiformes</taxon>
        <taxon>Terapontoidei</taxon>
        <taxon>Terapontidae</taxon>
        <taxon>Scortum</taxon>
    </lineage>
</organism>
<evidence type="ECO:0000313" key="2">
    <source>
        <dbReference type="Proteomes" id="UP000831701"/>
    </source>
</evidence>
<reference evidence="1" key="1">
    <citation type="submission" date="2022-04" db="EMBL/GenBank/DDBJ databases">
        <title>Jade perch genome.</title>
        <authorList>
            <person name="Chao B."/>
        </authorList>
    </citation>
    <scope>NUCLEOTIDE SEQUENCE</scope>
    <source>
        <strain evidence="1">CB-2022</strain>
    </source>
</reference>
<dbReference type="Proteomes" id="UP000831701">
    <property type="component" value="Chromosome 22"/>
</dbReference>
<dbReference type="EMBL" id="CM041552">
    <property type="protein sequence ID" value="KAI3354608.1"/>
    <property type="molecule type" value="Genomic_DNA"/>
</dbReference>
<accession>A0ACB8VJ98</accession>